<protein>
    <submittedName>
        <fullName evidence="1">Uncharacterized protein</fullName>
    </submittedName>
</protein>
<organism evidence="1 2">
    <name type="scientific">Candidatus Taylorbacteria bacterium RIFCSPHIGHO2_12_FULL_45_16</name>
    <dbReference type="NCBI Taxonomy" id="1802315"/>
    <lineage>
        <taxon>Bacteria</taxon>
        <taxon>Candidatus Tayloriibacteriota</taxon>
    </lineage>
</organism>
<name>A0A1G2MZK1_9BACT</name>
<gene>
    <name evidence="1" type="ORF">A3F51_01550</name>
</gene>
<proteinExistence type="predicted"/>
<comment type="caution">
    <text evidence="1">The sequence shown here is derived from an EMBL/GenBank/DDBJ whole genome shotgun (WGS) entry which is preliminary data.</text>
</comment>
<dbReference type="Proteomes" id="UP000178089">
    <property type="component" value="Unassembled WGS sequence"/>
</dbReference>
<dbReference type="EMBL" id="MHRT01000005">
    <property type="protein sequence ID" value="OHA29280.1"/>
    <property type="molecule type" value="Genomic_DNA"/>
</dbReference>
<accession>A0A1G2MZK1</accession>
<evidence type="ECO:0000313" key="2">
    <source>
        <dbReference type="Proteomes" id="UP000178089"/>
    </source>
</evidence>
<reference evidence="1 2" key="1">
    <citation type="journal article" date="2016" name="Nat. Commun.">
        <title>Thousands of microbial genomes shed light on interconnected biogeochemical processes in an aquifer system.</title>
        <authorList>
            <person name="Anantharaman K."/>
            <person name="Brown C.T."/>
            <person name="Hug L.A."/>
            <person name="Sharon I."/>
            <person name="Castelle C.J."/>
            <person name="Probst A.J."/>
            <person name="Thomas B.C."/>
            <person name="Singh A."/>
            <person name="Wilkins M.J."/>
            <person name="Karaoz U."/>
            <person name="Brodie E.L."/>
            <person name="Williams K.H."/>
            <person name="Hubbard S.S."/>
            <person name="Banfield J.F."/>
        </authorList>
    </citation>
    <scope>NUCLEOTIDE SEQUENCE [LARGE SCALE GENOMIC DNA]</scope>
</reference>
<sequence>MKAYIRNGIRFTFYNIYVNLFLDDFDSDAAWASLPLRAVRQMFAAAVYGTDHIFGYGRLLFPVWPRVLRSAAVWFPSVYSATPL</sequence>
<evidence type="ECO:0000313" key="1">
    <source>
        <dbReference type="EMBL" id="OHA29280.1"/>
    </source>
</evidence>
<dbReference type="AlphaFoldDB" id="A0A1G2MZK1"/>